<dbReference type="Proteomes" id="UP000823619">
    <property type="component" value="Unassembled WGS sequence"/>
</dbReference>
<dbReference type="EMBL" id="JADIMO010000112">
    <property type="protein sequence ID" value="MBO8445773.1"/>
    <property type="molecule type" value="Genomic_DNA"/>
</dbReference>
<reference evidence="4" key="2">
    <citation type="journal article" date="2021" name="PeerJ">
        <title>Extensive microbial diversity within the chicken gut microbiome revealed by metagenomics and culture.</title>
        <authorList>
            <person name="Gilroy R."/>
            <person name="Ravi A."/>
            <person name="Getino M."/>
            <person name="Pursley I."/>
            <person name="Horton D.L."/>
            <person name="Alikhan N.F."/>
            <person name="Baker D."/>
            <person name="Gharbi K."/>
            <person name="Hall N."/>
            <person name="Watson M."/>
            <person name="Adriaenssens E.M."/>
            <person name="Foster-Nyarko E."/>
            <person name="Jarju S."/>
            <person name="Secka A."/>
            <person name="Antonio M."/>
            <person name="Oren A."/>
            <person name="Chaudhuri R.R."/>
            <person name="La Ragione R."/>
            <person name="Hildebrand F."/>
            <person name="Pallen M.J."/>
        </authorList>
    </citation>
    <scope>NUCLEOTIDE SEQUENCE</scope>
    <source>
        <strain evidence="4">D5-748</strain>
    </source>
</reference>
<organism evidence="4 5">
    <name type="scientific">Candidatus Cryptobacteroides merdavium</name>
    <dbReference type="NCBI Taxonomy" id="2840769"/>
    <lineage>
        <taxon>Bacteria</taxon>
        <taxon>Pseudomonadati</taxon>
        <taxon>Bacteroidota</taxon>
        <taxon>Bacteroidia</taxon>
        <taxon>Bacteroidales</taxon>
        <taxon>Candidatus Cryptobacteroides</taxon>
    </lineage>
</organism>
<dbReference type="Pfam" id="PF22680">
    <property type="entry name" value="Glyco_hydro_123_N_2"/>
    <property type="match status" value="1"/>
</dbReference>
<evidence type="ECO:0000313" key="5">
    <source>
        <dbReference type="Proteomes" id="UP000823619"/>
    </source>
</evidence>
<sequence>MKGIEGTLIALMLMSASAGAWSQEIYEELPDPCPADEKAWTPVRGVLASWGSTGERYAKREPAMAGKPKSTLSLKAWRGEKVSAQLVVWGSEEVDSLNVTAGDFRSPKGMIPASSVKADFVRYVMTDELNKDGKGGCGYRVNSEFDSSLVADCIDHKVKYLGLVPHSTRPVWVSVEVPCDAAPGRYAGRIAVKDGDMKIAELKLNIDVESRVLPETPTFHLDLWQNPYAVARYHGVPLFSKEHFEFMRPVMERYADAGGKVITVPVIFKPWNGQTYDPFMSMVTWIRKADGSWMYDYTAFDMWVEYMMSLGIDGQINCYSMIPWGLSFRYLDQASDSFVSVSLEPGTPEYEEFWGGMLRSFAAHLKEKGWFDRTMMAMDERPMEQMLAAVEVIKNADPDFKVAYAGVYHDELLDVLDYYCIPVTEKYPEGTAAQRRSEGRITTYYTCCSEPWPNTFSFSDPDEAEWLGWYIAANDLDGYLRWALNSWPEDPLRDSRFTAWAAGDTYLIYPEGRTSIRFERLCEGITAYEKVRALKEEFVREGNAKGLKDIEKALALFRLPEGGEFPDAGQALEEAGRILGKY</sequence>
<proteinExistence type="predicted"/>
<evidence type="ECO:0000259" key="2">
    <source>
        <dbReference type="Pfam" id="PF13320"/>
    </source>
</evidence>
<dbReference type="SUPFAM" id="SSF51445">
    <property type="entry name" value="(Trans)glycosidases"/>
    <property type="match status" value="1"/>
</dbReference>
<reference evidence="4" key="1">
    <citation type="submission" date="2020-10" db="EMBL/GenBank/DDBJ databases">
        <authorList>
            <person name="Gilroy R."/>
        </authorList>
    </citation>
    <scope>NUCLEOTIDE SEQUENCE</scope>
    <source>
        <strain evidence="4">D5-748</strain>
    </source>
</reference>
<keyword evidence="1" id="KW-0732">Signal</keyword>
<feature type="domain" description="Glycoside hydrolase 123 catalytic" evidence="2">
    <location>
        <begin position="224"/>
        <end position="533"/>
    </location>
</feature>
<feature type="signal peptide" evidence="1">
    <location>
        <begin position="1"/>
        <end position="22"/>
    </location>
</feature>
<dbReference type="InterPro" id="IPR017853">
    <property type="entry name" value="GH"/>
</dbReference>
<evidence type="ECO:0000313" key="4">
    <source>
        <dbReference type="EMBL" id="MBO8445773.1"/>
    </source>
</evidence>
<gene>
    <name evidence="4" type="ORF">IAC23_08835</name>
</gene>
<feature type="domain" description="Glycoside hydrolase 123 N-terminal" evidence="3">
    <location>
        <begin position="50"/>
        <end position="193"/>
    </location>
</feature>
<protein>
    <submittedName>
        <fullName evidence="4">DUF4091 domain-containing protein</fullName>
    </submittedName>
</protein>
<dbReference type="AlphaFoldDB" id="A0A9D9HDC8"/>
<evidence type="ECO:0000259" key="3">
    <source>
        <dbReference type="Pfam" id="PF22680"/>
    </source>
</evidence>
<comment type="caution">
    <text evidence="4">The sequence shown here is derived from an EMBL/GenBank/DDBJ whole genome shotgun (WGS) entry which is preliminary data.</text>
</comment>
<feature type="chain" id="PRO_5039248422" evidence="1">
    <location>
        <begin position="23"/>
        <end position="582"/>
    </location>
</feature>
<evidence type="ECO:0000256" key="1">
    <source>
        <dbReference type="SAM" id="SignalP"/>
    </source>
</evidence>
<name>A0A9D9HDC8_9BACT</name>
<dbReference type="InterPro" id="IPR053850">
    <property type="entry name" value="Glyco_hydro_123_N_2"/>
</dbReference>
<dbReference type="Pfam" id="PF13320">
    <property type="entry name" value="GH123_cat"/>
    <property type="match status" value="1"/>
</dbReference>
<dbReference type="InterPro" id="IPR025150">
    <property type="entry name" value="GH123_cat"/>
</dbReference>
<accession>A0A9D9HDC8</accession>